<dbReference type="Proteomes" id="UP000634136">
    <property type="component" value="Unassembled WGS sequence"/>
</dbReference>
<proteinExistence type="predicted"/>
<reference evidence="1" key="1">
    <citation type="submission" date="2020-09" db="EMBL/GenBank/DDBJ databases">
        <title>Genome-Enabled Discovery of Anthraquinone Biosynthesis in Senna tora.</title>
        <authorList>
            <person name="Kang S.-H."/>
            <person name="Pandey R.P."/>
            <person name="Lee C.-M."/>
            <person name="Sim J.-S."/>
            <person name="Jeong J.-T."/>
            <person name="Choi B.-S."/>
            <person name="Jung M."/>
            <person name="Ginzburg D."/>
            <person name="Zhao K."/>
            <person name="Won S.Y."/>
            <person name="Oh T.-J."/>
            <person name="Yu Y."/>
            <person name="Kim N.-H."/>
            <person name="Lee O.R."/>
            <person name="Lee T.-H."/>
            <person name="Bashyal P."/>
            <person name="Kim T.-S."/>
            <person name="Lee W.-H."/>
            <person name="Kawkins C."/>
            <person name="Kim C.-K."/>
            <person name="Kim J.S."/>
            <person name="Ahn B.O."/>
            <person name="Rhee S.Y."/>
            <person name="Sohng J.K."/>
        </authorList>
    </citation>
    <scope>NUCLEOTIDE SEQUENCE</scope>
    <source>
        <tissue evidence="1">Leaf</tissue>
    </source>
</reference>
<gene>
    <name evidence="1" type="ORF">G2W53_027033</name>
</gene>
<keyword evidence="2" id="KW-1185">Reference proteome</keyword>
<organism evidence="1 2">
    <name type="scientific">Senna tora</name>
    <dbReference type="NCBI Taxonomy" id="362788"/>
    <lineage>
        <taxon>Eukaryota</taxon>
        <taxon>Viridiplantae</taxon>
        <taxon>Streptophyta</taxon>
        <taxon>Embryophyta</taxon>
        <taxon>Tracheophyta</taxon>
        <taxon>Spermatophyta</taxon>
        <taxon>Magnoliopsida</taxon>
        <taxon>eudicotyledons</taxon>
        <taxon>Gunneridae</taxon>
        <taxon>Pentapetalae</taxon>
        <taxon>rosids</taxon>
        <taxon>fabids</taxon>
        <taxon>Fabales</taxon>
        <taxon>Fabaceae</taxon>
        <taxon>Caesalpinioideae</taxon>
        <taxon>Cassia clade</taxon>
        <taxon>Senna</taxon>
    </lineage>
</organism>
<protein>
    <submittedName>
        <fullName evidence="1">Uncharacterized protein</fullName>
    </submittedName>
</protein>
<dbReference type="EMBL" id="JAAIUW010000008">
    <property type="protein sequence ID" value="KAF7821578.1"/>
    <property type="molecule type" value="Genomic_DNA"/>
</dbReference>
<name>A0A834TG12_9FABA</name>
<comment type="caution">
    <text evidence="1">The sequence shown here is derived from an EMBL/GenBank/DDBJ whole genome shotgun (WGS) entry which is preliminary data.</text>
</comment>
<sequence>MEIIFTGEAAAMGELAGQLRSMRENGDGRA</sequence>
<accession>A0A834TG12</accession>
<dbReference type="AlphaFoldDB" id="A0A834TG12"/>
<evidence type="ECO:0000313" key="2">
    <source>
        <dbReference type="Proteomes" id="UP000634136"/>
    </source>
</evidence>
<evidence type="ECO:0000313" key="1">
    <source>
        <dbReference type="EMBL" id="KAF7821578.1"/>
    </source>
</evidence>